<dbReference type="Gene3D" id="2.60.40.150">
    <property type="entry name" value="C2 domain"/>
    <property type="match status" value="1"/>
</dbReference>
<dbReference type="STRING" id="905079.L1ITC8"/>
<evidence type="ECO:0008006" key="11">
    <source>
        <dbReference type="Google" id="ProtNLM"/>
    </source>
</evidence>
<dbReference type="SUPFAM" id="SSF49562">
    <property type="entry name" value="C2 domain (Calcium/lipid-binding domain, CaLB)"/>
    <property type="match status" value="1"/>
</dbReference>
<accession>L1ITC8</accession>
<dbReference type="eggNOG" id="KOG0613">
    <property type="taxonomic scope" value="Eukaryota"/>
</dbReference>
<dbReference type="Pfam" id="PF00530">
    <property type="entry name" value="SRCR"/>
    <property type="match status" value="1"/>
</dbReference>
<keyword evidence="2" id="KW-0677">Repeat</keyword>
<evidence type="ECO:0000256" key="3">
    <source>
        <dbReference type="ARBA" id="ARBA00023157"/>
    </source>
</evidence>
<feature type="region of interest" description="Disordered" evidence="4">
    <location>
        <begin position="299"/>
        <end position="333"/>
    </location>
</feature>
<dbReference type="SMART" id="SM00239">
    <property type="entry name" value="C2"/>
    <property type="match status" value="1"/>
</dbReference>
<dbReference type="SMART" id="SM00233">
    <property type="entry name" value="PH"/>
    <property type="match status" value="1"/>
</dbReference>
<dbReference type="PANTHER" id="PTHR13817">
    <property type="entry name" value="TITIN"/>
    <property type="match status" value="1"/>
</dbReference>
<sequence length="1524" mass="165607">MASERPTWMSEWPPPVSHDPFPYEPDSLLLVKHTSTLSPHTPPSLYPPQQVRVEKLDSDTQKRYQPLAAREPFLTLSREEMDPYIAKMRSSLQALEMYTEHLRTSLMDSENPIASREVEEGNVEEEQKFQSQFDSYMKDLIAQSSLNYTSYELVDPNSVSDAMKAASKRSEWARFVMTLDFDFEELVPLEPRKRATLKQDLQFCIAVAANLDAERVKVLTLKEGSVLVEFSVRPDSRARDAREQTTILRELQESIRDESCLLRFKYRAIKISFAEDKQLEQNEAKASSINERKERSLTKSLFGPARQGKEAAAESSTGKRAGGMEQERSSSMSDVHVDFDEHPSAILHVRLVKASHLPTLEWTRAFCVLKLQDSSACAWTSSEQLEHTSLLPCSSERVSVIAQGEHAKFEEDFTFGVSESRETTLSVRMFHKGFIATELIGEVLVPLSSLLSAPRSLSSPSSPHSSWFPLKTLAGGDVKHSSGVRSELKLEFSWTRPVPEHLRVLKEQLMKLVGEEEAAQPDWQPRVFVLDPFSRFLYEYVPVGILNLHGSKVSQVSSDTFRVSSGPSALTCRTTSKNALRMWVEGLKLASSPLKQPSASRSWRWPILLAAFLLVGLAIGLCVWKLVFSSSPPPPPLTWTICGVGESECEACRCFSRCLFATSLGFQLPTTQQDLICSVLCACSVPPRRRGCGDGVRQNKSLEALGVRFSSFEECDDGNNQNQDGCSATCQLESYMKTDALDLVPPQLGLSLCGNSHTLASCESACLLSSSCQCISYGGGWCHLFSNCSSLLPAASLSARPGLADPWQEMEFACGEGKYVASQQSADVRGTIMLVGITNLQDQDIRLLAAAFQNRSLAPVAYSFQLISFLQGSVSTQDALPARRKEAFELRASIPVVFLRFKVTVSTSFGLTIRSAVINFVNAGEEGLAGYLKLHGMRSLLNAIWPPSNPLPAVFPSPASYSGSSTLLLKQPWRCYPGGNRFAPSSTADLCCANVSQVCHPPALCYVSSADAFLCIPKREPRAPTDLGSTAMDQQVKLVWRSPVDTGGLAISGYAVEQAEFAIGDSSYRWVTRSTGSNATSILVSNLNNFISYYFRVAAINQLGSSSTIRTSLPIKPTVTVPDRPQAGRAKAGHLRAWLAWDPPSKDGGSPILSYLLYITNKTSPLGSWALLQPGPTLQVGVLPPGGADDYPITATTSRRRSPPPLRSSSSQTLRFLVTGDQNQRPLLTGIQYAFALVAQNAQGGSQPSSYVLVTPGFEPPAAVTDLSALCHGAGAAGSCQSGQVGDTEVSIGWRPPSEDGGQAIVSYSVELSINMSFSLLELQLLVPANETSRSIGSLVNGIGYFVRVRAINGVGEGPAAIMGPLVPTACIPFGTQCTSCSQPFLQVWGQCSLPACFQQGNSTKDTRLLDCSTAGCKLQVQHDGTWGYVGPSDFSQRSAEVACRSLGLRARPVVCGGAACGSVVEEKLGSEARVWLEGVQCTGSEVSVVDCPASQMPDNTGALTKWGGLTSSTVVGLCCWPDL</sequence>
<dbReference type="PaxDb" id="55529-EKX39488"/>
<dbReference type="RefSeq" id="XP_005826468.1">
    <property type="nucleotide sequence ID" value="XM_005826411.1"/>
</dbReference>
<dbReference type="Pfam" id="PF00041">
    <property type="entry name" value="fn3"/>
    <property type="match status" value="1"/>
</dbReference>
<organism evidence="8">
    <name type="scientific">Guillardia theta (strain CCMP2712)</name>
    <name type="common">Cryptophyte</name>
    <dbReference type="NCBI Taxonomy" id="905079"/>
    <lineage>
        <taxon>Eukaryota</taxon>
        <taxon>Cryptophyceae</taxon>
        <taxon>Pyrenomonadales</taxon>
        <taxon>Geminigeraceae</taxon>
        <taxon>Guillardia</taxon>
    </lineage>
</organism>
<dbReference type="PROSITE" id="PS50287">
    <property type="entry name" value="SRCR_2"/>
    <property type="match status" value="1"/>
</dbReference>
<dbReference type="InterPro" id="IPR050964">
    <property type="entry name" value="Striated_Muscle_Regulatory"/>
</dbReference>
<keyword evidence="3" id="KW-1015">Disulfide bond</keyword>
<dbReference type="InterPro" id="IPR036116">
    <property type="entry name" value="FN3_sf"/>
</dbReference>
<dbReference type="Gene3D" id="2.60.40.10">
    <property type="entry name" value="Immunoglobulins"/>
    <property type="match status" value="3"/>
</dbReference>
<name>L1ITC8_GUITC</name>
<dbReference type="InterPro" id="IPR001190">
    <property type="entry name" value="SRCR"/>
</dbReference>
<dbReference type="NCBIfam" id="TIGR02232">
    <property type="entry name" value="myxo_disulf_rpt"/>
    <property type="match status" value="1"/>
</dbReference>
<dbReference type="SUPFAM" id="SSF49265">
    <property type="entry name" value="Fibronectin type III"/>
    <property type="match status" value="2"/>
</dbReference>
<evidence type="ECO:0000256" key="2">
    <source>
        <dbReference type="ARBA" id="ARBA00022737"/>
    </source>
</evidence>
<evidence type="ECO:0000259" key="6">
    <source>
        <dbReference type="PROSITE" id="PS50287"/>
    </source>
</evidence>
<dbReference type="Proteomes" id="UP000011087">
    <property type="component" value="Unassembled WGS sequence"/>
</dbReference>
<dbReference type="InterPro" id="IPR001849">
    <property type="entry name" value="PH_domain"/>
</dbReference>
<dbReference type="CDD" id="cd00063">
    <property type="entry name" value="FN3"/>
    <property type="match status" value="2"/>
</dbReference>
<reference evidence="9" key="3">
    <citation type="submission" date="2016-03" db="UniProtKB">
        <authorList>
            <consortium name="EnsemblProtists"/>
        </authorList>
    </citation>
    <scope>IDENTIFICATION</scope>
</reference>
<dbReference type="EMBL" id="JH993039">
    <property type="protein sequence ID" value="EKX39488.1"/>
    <property type="molecule type" value="Genomic_DNA"/>
</dbReference>
<reference evidence="8 10" key="1">
    <citation type="journal article" date="2012" name="Nature">
        <title>Algal genomes reveal evolutionary mosaicism and the fate of nucleomorphs.</title>
        <authorList>
            <consortium name="DOE Joint Genome Institute"/>
            <person name="Curtis B.A."/>
            <person name="Tanifuji G."/>
            <person name="Burki F."/>
            <person name="Gruber A."/>
            <person name="Irimia M."/>
            <person name="Maruyama S."/>
            <person name="Arias M.C."/>
            <person name="Ball S.G."/>
            <person name="Gile G.H."/>
            <person name="Hirakawa Y."/>
            <person name="Hopkins J.F."/>
            <person name="Kuo A."/>
            <person name="Rensing S.A."/>
            <person name="Schmutz J."/>
            <person name="Symeonidi A."/>
            <person name="Elias M."/>
            <person name="Eveleigh R.J."/>
            <person name="Herman E.K."/>
            <person name="Klute M.J."/>
            <person name="Nakayama T."/>
            <person name="Obornik M."/>
            <person name="Reyes-Prieto A."/>
            <person name="Armbrust E.V."/>
            <person name="Aves S.J."/>
            <person name="Beiko R.G."/>
            <person name="Coutinho P."/>
            <person name="Dacks J.B."/>
            <person name="Durnford D.G."/>
            <person name="Fast N.M."/>
            <person name="Green B.R."/>
            <person name="Grisdale C.J."/>
            <person name="Hempel F."/>
            <person name="Henrissat B."/>
            <person name="Hoppner M.P."/>
            <person name="Ishida K."/>
            <person name="Kim E."/>
            <person name="Koreny L."/>
            <person name="Kroth P.G."/>
            <person name="Liu Y."/>
            <person name="Malik S.B."/>
            <person name="Maier U.G."/>
            <person name="McRose D."/>
            <person name="Mock T."/>
            <person name="Neilson J.A."/>
            <person name="Onodera N.T."/>
            <person name="Poole A.M."/>
            <person name="Pritham E.J."/>
            <person name="Richards T.A."/>
            <person name="Rocap G."/>
            <person name="Roy S.W."/>
            <person name="Sarai C."/>
            <person name="Schaack S."/>
            <person name="Shirato S."/>
            <person name="Slamovits C.H."/>
            <person name="Spencer D.F."/>
            <person name="Suzuki S."/>
            <person name="Worden A.Z."/>
            <person name="Zauner S."/>
            <person name="Barry K."/>
            <person name="Bell C."/>
            <person name="Bharti A.K."/>
            <person name="Crow J.A."/>
            <person name="Grimwood J."/>
            <person name="Kramer R."/>
            <person name="Lindquist E."/>
            <person name="Lucas S."/>
            <person name="Salamov A."/>
            <person name="McFadden G.I."/>
            <person name="Lane C.E."/>
            <person name="Keeling P.J."/>
            <person name="Gray M.W."/>
            <person name="Grigoriev I.V."/>
            <person name="Archibald J.M."/>
        </authorList>
    </citation>
    <scope>NUCLEOTIDE SEQUENCE</scope>
    <source>
        <strain evidence="8 10">CCMP2712</strain>
    </source>
</reference>
<dbReference type="PROSITE" id="PS50004">
    <property type="entry name" value="C2"/>
    <property type="match status" value="1"/>
</dbReference>
<dbReference type="InterPro" id="IPR000008">
    <property type="entry name" value="C2_dom"/>
</dbReference>
<dbReference type="Gene3D" id="3.10.250.10">
    <property type="entry name" value="SRCR-like domain"/>
    <property type="match status" value="1"/>
</dbReference>
<dbReference type="OrthoDB" id="504170at2759"/>
<feature type="domain" description="Fibronectin type-III" evidence="7">
    <location>
        <begin position="1020"/>
        <end position="1123"/>
    </location>
</feature>
<dbReference type="InterPro" id="IPR003961">
    <property type="entry name" value="FN3_dom"/>
</dbReference>
<feature type="domain" description="C2" evidence="5">
    <location>
        <begin position="327"/>
        <end position="461"/>
    </location>
</feature>
<dbReference type="InterPro" id="IPR035892">
    <property type="entry name" value="C2_domain_sf"/>
</dbReference>
<feature type="domain" description="SRCR" evidence="6">
    <location>
        <begin position="1407"/>
        <end position="1521"/>
    </location>
</feature>
<dbReference type="SMART" id="SM00060">
    <property type="entry name" value="FN3"/>
    <property type="match status" value="3"/>
</dbReference>
<gene>
    <name evidence="8" type="ORF">GUITHDRAFT_143479</name>
</gene>
<dbReference type="HOGENOM" id="CLU_247609_0_0_1"/>
<dbReference type="SUPFAM" id="SSF56487">
    <property type="entry name" value="SRCR-like"/>
    <property type="match status" value="1"/>
</dbReference>
<dbReference type="CDD" id="cd00030">
    <property type="entry name" value="C2"/>
    <property type="match status" value="1"/>
</dbReference>
<evidence type="ECO:0000256" key="1">
    <source>
        <dbReference type="ARBA" id="ARBA00022729"/>
    </source>
</evidence>
<reference evidence="10" key="2">
    <citation type="submission" date="2012-11" db="EMBL/GenBank/DDBJ databases">
        <authorList>
            <person name="Kuo A."/>
            <person name="Curtis B.A."/>
            <person name="Tanifuji G."/>
            <person name="Burki F."/>
            <person name="Gruber A."/>
            <person name="Irimia M."/>
            <person name="Maruyama S."/>
            <person name="Arias M.C."/>
            <person name="Ball S.G."/>
            <person name="Gile G.H."/>
            <person name="Hirakawa Y."/>
            <person name="Hopkins J.F."/>
            <person name="Rensing S.A."/>
            <person name="Schmutz J."/>
            <person name="Symeonidi A."/>
            <person name="Elias M."/>
            <person name="Eveleigh R.J."/>
            <person name="Herman E.K."/>
            <person name="Klute M.J."/>
            <person name="Nakayama T."/>
            <person name="Obornik M."/>
            <person name="Reyes-Prieto A."/>
            <person name="Armbrust E.V."/>
            <person name="Aves S.J."/>
            <person name="Beiko R.G."/>
            <person name="Coutinho P."/>
            <person name="Dacks J.B."/>
            <person name="Durnford D.G."/>
            <person name="Fast N.M."/>
            <person name="Green B.R."/>
            <person name="Grisdale C."/>
            <person name="Hempe F."/>
            <person name="Henrissat B."/>
            <person name="Hoppner M.P."/>
            <person name="Ishida K.-I."/>
            <person name="Kim E."/>
            <person name="Koreny L."/>
            <person name="Kroth P.G."/>
            <person name="Liu Y."/>
            <person name="Malik S.-B."/>
            <person name="Maier U.G."/>
            <person name="McRose D."/>
            <person name="Mock T."/>
            <person name="Neilson J.A."/>
            <person name="Onodera N.T."/>
            <person name="Poole A.M."/>
            <person name="Pritham E.J."/>
            <person name="Richards T.A."/>
            <person name="Rocap G."/>
            <person name="Roy S.W."/>
            <person name="Sarai C."/>
            <person name="Schaack S."/>
            <person name="Shirato S."/>
            <person name="Slamovits C.H."/>
            <person name="Spencer D.F."/>
            <person name="Suzuki S."/>
            <person name="Worden A.Z."/>
            <person name="Zauner S."/>
            <person name="Barry K."/>
            <person name="Bell C."/>
            <person name="Bharti A.K."/>
            <person name="Crow J.A."/>
            <person name="Grimwood J."/>
            <person name="Kramer R."/>
            <person name="Lindquist E."/>
            <person name="Lucas S."/>
            <person name="Salamov A."/>
            <person name="McFadden G.I."/>
            <person name="Lane C.E."/>
            <person name="Keeling P.J."/>
            <person name="Gray M.W."/>
            <person name="Grigoriev I.V."/>
            <person name="Archibald J.M."/>
        </authorList>
    </citation>
    <scope>NUCLEOTIDE SEQUENCE</scope>
    <source>
        <strain evidence="10">CCMP2712</strain>
    </source>
</reference>
<evidence type="ECO:0000259" key="7">
    <source>
        <dbReference type="PROSITE" id="PS50853"/>
    </source>
</evidence>
<dbReference type="InterPro" id="IPR011936">
    <property type="entry name" value="Myxo_disulph_rpt"/>
</dbReference>
<evidence type="ECO:0000313" key="8">
    <source>
        <dbReference type="EMBL" id="EKX39488.1"/>
    </source>
</evidence>
<dbReference type="Pfam" id="PF00168">
    <property type="entry name" value="C2"/>
    <property type="match status" value="1"/>
</dbReference>
<feature type="domain" description="Fibronectin type-III" evidence="7">
    <location>
        <begin position="1276"/>
        <end position="1372"/>
    </location>
</feature>
<evidence type="ECO:0000313" key="10">
    <source>
        <dbReference type="Proteomes" id="UP000011087"/>
    </source>
</evidence>
<keyword evidence="10" id="KW-1185">Reference proteome</keyword>
<dbReference type="PANTHER" id="PTHR13817:SF166">
    <property type="entry name" value="NEURONAL IGCAM-RELATED"/>
    <property type="match status" value="1"/>
</dbReference>
<dbReference type="EnsemblProtists" id="EKX39488">
    <property type="protein sequence ID" value="EKX39488"/>
    <property type="gene ID" value="GUITHDRAFT_143479"/>
</dbReference>
<dbReference type="SMART" id="SM00202">
    <property type="entry name" value="SR"/>
    <property type="match status" value="1"/>
</dbReference>
<proteinExistence type="predicted"/>
<dbReference type="GO" id="GO:0016020">
    <property type="term" value="C:membrane"/>
    <property type="evidence" value="ECO:0007669"/>
    <property type="project" value="InterPro"/>
</dbReference>
<dbReference type="InterPro" id="IPR036772">
    <property type="entry name" value="SRCR-like_dom_sf"/>
</dbReference>
<dbReference type="PROSITE" id="PS50853">
    <property type="entry name" value="FN3"/>
    <property type="match status" value="2"/>
</dbReference>
<dbReference type="GeneID" id="17296159"/>
<evidence type="ECO:0000259" key="5">
    <source>
        <dbReference type="PROSITE" id="PS50004"/>
    </source>
</evidence>
<keyword evidence="1" id="KW-0732">Signal</keyword>
<dbReference type="KEGG" id="gtt:GUITHDRAFT_143479"/>
<dbReference type="InterPro" id="IPR013783">
    <property type="entry name" value="Ig-like_fold"/>
</dbReference>
<evidence type="ECO:0000313" key="9">
    <source>
        <dbReference type="EnsemblProtists" id="EKX39488"/>
    </source>
</evidence>
<evidence type="ECO:0000256" key="4">
    <source>
        <dbReference type="SAM" id="MobiDB-lite"/>
    </source>
</evidence>
<protein>
    <recommendedName>
        <fullName evidence="11">Fibronectin type-III domain-containing protein</fullName>
    </recommendedName>
</protein>